<keyword evidence="2" id="KW-1185">Reference proteome</keyword>
<organism evidence="1 2">
    <name type="scientific">Mucuna pruriens</name>
    <name type="common">Velvet bean</name>
    <name type="synonym">Dolichos pruriens</name>
    <dbReference type="NCBI Taxonomy" id="157652"/>
    <lineage>
        <taxon>Eukaryota</taxon>
        <taxon>Viridiplantae</taxon>
        <taxon>Streptophyta</taxon>
        <taxon>Embryophyta</taxon>
        <taxon>Tracheophyta</taxon>
        <taxon>Spermatophyta</taxon>
        <taxon>Magnoliopsida</taxon>
        <taxon>eudicotyledons</taxon>
        <taxon>Gunneridae</taxon>
        <taxon>Pentapetalae</taxon>
        <taxon>rosids</taxon>
        <taxon>fabids</taxon>
        <taxon>Fabales</taxon>
        <taxon>Fabaceae</taxon>
        <taxon>Papilionoideae</taxon>
        <taxon>50 kb inversion clade</taxon>
        <taxon>NPAAA clade</taxon>
        <taxon>indigoferoid/millettioid clade</taxon>
        <taxon>Phaseoleae</taxon>
        <taxon>Mucuna</taxon>
    </lineage>
</organism>
<accession>A0A371ETM4</accession>
<dbReference type="Proteomes" id="UP000257109">
    <property type="component" value="Unassembled WGS sequence"/>
</dbReference>
<gene>
    <name evidence="1" type="ORF">CR513_51538</name>
</gene>
<dbReference type="EMBL" id="QJKJ01012143">
    <property type="protein sequence ID" value="RDX69354.1"/>
    <property type="molecule type" value="Genomic_DNA"/>
</dbReference>
<name>A0A371ETM4_MUCPR</name>
<comment type="caution">
    <text evidence="1">The sequence shown here is derived from an EMBL/GenBank/DDBJ whole genome shotgun (WGS) entry which is preliminary data.</text>
</comment>
<protein>
    <submittedName>
        <fullName evidence="1">Uncharacterized protein</fullName>
    </submittedName>
</protein>
<evidence type="ECO:0000313" key="2">
    <source>
        <dbReference type="Proteomes" id="UP000257109"/>
    </source>
</evidence>
<proteinExistence type="predicted"/>
<reference evidence="1" key="1">
    <citation type="submission" date="2018-05" db="EMBL/GenBank/DDBJ databases">
        <title>Draft genome of Mucuna pruriens seed.</title>
        <authorList>
            <person name="Nnadi N.E."/>
            <person name="Vos R."/>
            <person name="Hasami M.H."/>
            <person name="Devisetty U.K."/>
            <person name="Aguiy J.C."/>
        </authorList>
    </citation>
    <scope>NUCLEOTIDE SEQUENCE [LARGE SCALE GENOMIC DNA]</scope>
    <source>
        <strain evidence="1">JCA_2017</strain>
    </source>
</reference>
<dbReference type="AlphaFoldDB" id="A0A371ETM4"/>
<sequence>MFRRWAHKEASTIIPSWCQGKLGTLWSYPHLKKQLLPFVIYGIGMQNGEHFKRIRYTWKSIIRKGPEWGPQSCGASSSYKAWLKSRLEQISLTFGDPRLNVDEKPNLRPMKPYRSSKRKCEAALEAQIVA</sequence>
<feature type="non-terminal residue" evidence="1">
    <location>
        <position position="1"/>
    </location>
</feature>
<evidence type="ECO:0000313" key="1">
    <source>
        <dbReference type="EMBL" id="RDX69354.1"/>
    </source>
</evidence>